<sequence>MNADHRSAPACASSTSATAVIDLPDTTQYEIHQVLITPAVATAWLRRNEANRRLRQRAVMQYVHDIQRGAWKPTGETIKFSTTGRLLDGQHRLAAVVESGVNVRMCVATGLDNSAFDVIDTGRSRTGADVLVIEGVGLRESSTVAAAMPLILNYQRGLIPHSRARYPNQELIEAWNTQAAIRRSSQFVAKLPRKVMPVGHSKALFLHWAFCQRDIDAADEFIERLFTGEHLGKSEPLYHLRQRLLQLRMIGQSIPDTVMLHAAIKAWNATRSGRTYSIWRPVFPRSDESFPEIAR</sequence>
<dbReference type="AlphaFoldDB" id="A0AAU8MWB7"/>
<dbReference type="EMBL" id="CP159925">
    <property type="protein sequence ID" value="XCO76500.1"/>
    <property type="molecule type" value="Genomic_DNA"/>
</dbReference>
<gene>
    <name evidence="1" type="ORF">ABU614_06865</name>
</gene>
<protein>
    <recommendedName>
        <fullName evidence="2">ParB/Sulfiredoxin domain-containing protein</fullName>
    </recommendedName>
</protein>
<proteinExistence type="predicted"/>
<accession>A0AAU8MWB7</accession>
<reference evidence="1" key="1">
    <citation type="submission" date="2024-06" db="EMBL/GenBank/DDBJ databases">
        <authorList>
            <person name="Li S."/>
        </authorList>
    </citation>
    <scope>NUCLEOTIDE SEQUENCE</scope>
    <source>
        <strain evidence="1">SR10</strain>
    </source>
</reference>
<dbReference type="RefSeq" id="WP_363799829.1">
    <property type="nucleotide sequence ID" value="NZ_CP159925.1"/>
</dbReference>
<evidence type="ECO:0008006" key="2">
    <source>
        <dbReference type="Google" id="ProtNLM"/>
    </source>
</evidence>
<evidence type="ECO:0000313" key="1">
    <source>
        <dbReference type="EMBL" id="XCO76500.1"/>
    </source>
</evidence>
<organism evidence="1">
    <name type="scientific">Lysobacter firmicutimachus</name>
    <dbReference type="NCBI Taxonomy" id="1792846"/>
    <lineage>
        <taxon>Bacteria</taxon>
        <taxon>Pseudomonadati</taxon>
        <taxon>Pseudomonadota</taxon>
        <taxon>Gammaproteobacteria</taxon>
        <taxon>Lysobacterales</taxon>
        <taxon>Lysobacteraceae</taxon>
        <taxon>Lysobacter</taxon>
    </lineage>
</organism>
<name>A0AAU8MWB7_9GAMM</name>